<name>A0AAV1C4Q7_OLDCO</name>
<gene>
    <name evidence="1" type="ORF">OLC1_LOCUS2738</name>
</gene>
<dbReference type="EMBL" id="OX459118">
    <property type="protein sequence ID" value="CAI9090626.1"/>
    <property type="molecule type" value="Genomic_DNA"/>
</dbReference>
<evidence type="ECO:0000313" key="2">
    <source>
        <dbReference type="Proteomes" id="UP001161247"/>
    </source>
</evidence>
<dbReference type="Proteomes" id="UP001161247">
    <property type="component" value="Chromosome 1"/>
</dbReference>
<dbReference type="PANTHER" id="PTHR31065">
    <property type="entry name" value="PLATZ TRANSCRIPTION FACTOR FAMILY PROTEIN"/>
    <property type="match status" value="1"/>
</dbReference>
<evidence type="ECO:0000313" key="1">
    <source>
        <dbReference type="EMBL" id="CAI9090626.1"/>
    </source>
</evidence>
<dbReference type="PANTHER" id="PTHR31065:SF46">
    <property type="entry name" value="PLATZ TRANSCRIPTION FACTOR FAMILY PROTEIN-RELATED"/>
    <property type="match status" value="1"/>
</dbReference>
<protein>
    <submittedName>
        <fullName evidence="1">OLC1v1025440C1</fullName>
    </submittedName>
</protein>
<organism evidence="1 2">
    <name type="scientific">Oldenlandia corymbosa var. corymbosa</name>
    <dbReference type="NCBI Taxonomy" id="529605"/>
    <lineage>
        <taxon>Eukaryota</taxon>
        <taxon>Viridiplantae</taxon>
        <taxon>Streptophyta</taxon>
        <taxon>Embryophyta</taxon>
        <taxon>Tracheophyta</taxon>
        <taxon>Spermatophyta</taxon>
        <taxon>Magnoliopsida</taxon>
        <taxon>eudicotyledons</taxon>
        <taxon>Gunneridae</taxon>
        <taxon>Pentapetalae</taxon>
        <taxon>asterids</taxon>
        <taxon>lamiids</taxon>
        <taxon>Gentianales</taxon>
        <taxon>Rubiaceae</taxon>
        <taxon>Rubioideae</taxon>
        <taxon>Spermacoceae</taxon>
        <taxon>Hedyotis-Oldenlandia complex</taxon>
        <taxon>Oldenlandia</taxon>
    </lineage>
</organism>
<accession>A0AAV1C4Q7</accession>
<keyword evidence="2" id="KW-1185">Reference proteome</keyword>
<dbReference type="Pfam" id="PF04640">
    <property type="entry name" value="PLATZ"/>
    <property type="match status" value="1"/>
</dbReference>
<dbReference type="InterPro" id="IPR006734">
    <property type="entry name" value="PLATZ"/>
</dbReference>
<reference evidence="1" key="1">
    <citation type="submission" date="2023-03" db="EMBL/GenBank/DDBJ databases">
        <authorList>
            <person name="Julca I."/>
        </authorList>
    </citation>
    <scope>NUCLEOTIDE SEQUENCE</scope>
</reference>
<proteinExistence type="predicted"/>
<sequence length="276" mass="31342">MRGGFDFGGISDDYDEEVVDDEEVMKPPAWLQGLMAETFFAACGVHLNRRKNEKNIFCLDCCHSFCPHCLPSHHSHGSIQVRRYVYQSVVRLEDLEKLIDCSFIQPYTINSAKVIFLNQREQSKSGKSSGNACLTCDRILQDPFSFCSLSCKVDYMVYHGEDMTSILYRIDDDQSDFAVSQFERLHVDCPELLYDDGQTTPNSILEDPLAYRSGSTCSYSNSMGNSEISMHHHHNQEHDQMMMVNKTKKKGSGFLPGIICSLNNRRKSAPHRSPLS</sequence>
<dbReference type="AlphaFoldDB" id="A0AAV1C4Q7"/>